<evidence type="ECO:0000256" key="2">
    <source>
        <dbReference type="ARBA" id="ARBA00007254"/>
    </source>
</evidence>
<keyword evidence="4 10" id="KW-1003">Cell membrane</keyword>
<dbReference type="PRINTS" id="PR01264">
    <property type="entry name" value="MECHCHANNEL"/>
</dbReference>
<dbReference type="RefSeq" id="WP_046823519.1">
    <property type="nucleotide sequence ID" value="NZ_LBBT01000242.1"/>
</dbReference>
<comment type="similarity">
    <text evidence="2 10">Belongs to the MscL family.</text>
</comment>
<dbReference type="Proteomes" id="UP000034407">
    <property type="component" value="Unassembled WGS sequence"/>
</dbReference>
<dbReference type="Gene3D" id="1.10.1200.120">
    <property type="entry name" value="Large-conductance mechanosensitive channel, MscL, domain 1"/>
    <property type="match status" value="1"/>
</dbReference>
<comment type="caution">
    <text evidence="11">The sequence shown here is derived from an EMBL/GenBank/DDBJ whole genome shotgun (WGS) entry which is preliminary data.</text>
</comment>
<feature type="transmembrane region" description="Helical" evidence="10">
    <location>
        <begin position="79"/>
        <end position="97"/>
    </location>
</feature>
<keyword evidence="7 10" id="KW-0406">Ion transport</keyword>
<comment type="subunit">
    <text evidence="10">Homopentamer.</text>
</comment>
<evidence type="ECO:0000313" key="11">
    <source>
        <dbReference type="EMBL" id="KKY00765.1"/>
    </source>
</evidence>
<accession>A0A0M3DDM3</accession>
<dbReference type="PATRIC" id="fig|1629550.3.peg.1926"/>
<dbReference type="InterPro" id="IPR001185">
    <property type="entry name" value="MS_channel"/>
</dbReference>
<protein>
    <recommendedName>
        <fullName evidence="10">Large-conductance mechanosensitive channel</fullName>
    </recommendedName>
</protein>
<dbReference type="NCBIfam" id="TIGR00220">
    <property type="entry name" value="mscL"/>
    <property type="match status" value="1"/>
</dbReference>
<evidence type="ECO:0000256" key="9">
    <source>
        <dbReference type="ARBA" id="ARBA00023303"/>
    </source>
</evidence>
<evidence type="ECO:0000256" key="3">
    <source>
        <dbReference type="ARBA" id="ARBA00022448"/>
    </source>
</evidence>
<keyword evidence="5 10" id="KW-0812">Transmembrane</keyword>
<reference evidence="11 12" key="1">
    <citation type="submission" date="2015-04" db="EMBL/GenBank/DDBJ databases">
        <title>Microcin producing Clostridium sp. JC272T.</title>
        <authorList>
            <person name="Jyothsna T."/>
            <person name="Sasikala C."/>
            <person name="Ramana C."/>
        </authorList>
    </citation>
    <scope>NUCLEOTIDE SEQUENCE [LARGE SCALE GENOMIC DNA]</scope>
    <source>
        <strain evidence="11 12">JC272</strain>
    </source>
</reference>
<evidence type="ECO:0000256" key="1">
    <source>
        <dbReference type="ARBA" id="ARBA00004651"/>
    </source>
</evidence>
<dbReference type="InterPro" id="IPR037673">
    <property type="entry name" value="MSC/AndL"/>
</dbReference>
<comment type="function">
    <text evidence="10">Channel that opens in response to stretch forces in the membrane lipid bilayer. May participate in the regulation of osmotic pressure changes within the cell.</text>
</comment>
<evidence type="ECO:0000313" key="12">
    <source>
        <dbReference type="Proteomes" id="UP000034407"/>
    </source>
</evidence>
<dbReference type="AlphaFoldDB" id="A0A0M3DDM3"/>
<evidence type="ECO:0000256" key="7">
    <source>
        <dbReference type="ARBA" id="ARBA00023065"/>
    </source>
</evidence>
<dbReference type="NCBIfam" id="NF001843">
    <property type="entry name" value="PRK00567.1-4"/>
    <property type="match status" value="1"/>
</dbReference>
<keyword evidence="6 10" id="KW-1133">Transmembrane helix</keyword>
<keyword evidence="9 10" id="KW-0407">Ion channel</keyword>
<dbReference type="GO" id="GO:0005886">
    <property type="term" value="C:plasma membrane"/>
    <property type="evidence" value="ECO:0007669"/>
    <property type="project" value="UniProtKB-SubCell"/>
</dbReference>
<evidence type="ECO:0000256" key="4">
    <source>
        <dbReference type="ARBA" id="ARBA00022475"/>
    </source>
</evidence>
<keyword evidence="3 10" id="KW-0813">Transport</keyword>
<dbReference type="PANTHER" id="PTHR30266">
    <property type="entry name" value="MECHANOSENSITIVE CHANNEL MSCL"/>
    <property type="match status" value="1"/>
</dbReference>
<dbReference type="GO" id="GO:0008381">
    <property type="term" value="F:mechanosensitive monoatomic ion channel activity"/>
    <property type="evidence" value="ECO:0007669"/>
    <property type="project" value="UniProtKB-UniRule"/>
</dbReference>
<evidence type="ECO:0000256" key="10">
    <source>
        <dbReference type="HAMAP-Rule" id="MF_00115"/>
    </source>
</evidence>
<dbReference type="PANTHER" id="PTHR30266:SF2">
    <property type="entry name" value="LARGE-CONDUCTANCE MECHANOSENSITIVE CHANNEL"/>
    <property type="match status" value="1"/>
</dbReference>
<comment type="subcellular location">
    <subcellularLocation>
        <location evidence="1 10">Cell membrane</location>
        <topology evidence="1 10">Multi-pass membrane protein</topology>
    </subcellularLocation>
</comment>
<keyword evidence="12" id="KW-1185">Reference proteome</keyword>
<name>A0A0M3DDM3_9FIRM</name>
<dbReference type="SUPFAM" id="SSF81330">
    <property type="entry name" value="Gated mechanosensitive channel"/>
    <property type="match status" value="1"/>
</dbReference>
<sequence>MRKILNEFREFAVKGNVIDLAVGVVVGGAFSKIVTSLVNDIIMPVVGMLTGGINFSEYKIVLKEAVGKSPAVTLNLGNFIQTTVNFIIISFCIFIFIKGLMKLKKATLKEEIAVEEEKAEKISEEVLLLRDIKDLLQNQN</sequence>
<feature type="transmembrane region" description="Helical" evidence="10">
    <location>
        <begin position="20"/>
        <end position="38"/>
    </location>
</feature>
<organism evidence="11 12">
    <name type="scientific">Paraclostridium benzoelyticum</name>
    <dbReference type="NCBI Taxonomy" id="1629550"/>
    <lineage>
        <taxon>Bacteria</taxon>
        <taxon>Bacillati</taxon>
        <taxon>Bacillota</taxon>
        <taxon>Clostridia</taxon>
        <taxon>Peptostreptococcales</taxon>
        <taxon>Peptostreptococcaceae</taxon>
        <taxon>Paraclostridium</taxon>
    </lineage>
</organism>
<proteinExistence type="inferred from homology"/>
<dbReference type="InterPro" id="IPR019823">
    <property type="entry name" value="Mechanosensitive_channel_CS"/>
</dbReference>
<evidence type="ECO:0000256" key="6">
    <source>
        <dbReference type="ARBA" id="ARBA00022989"/>
    </source>
</evidence>
<evidence type="ECO:0000256" key="8">
    <source>
        <dbReference type="ARBA" id="ARBA00023136"/>
    </source>
</evidence>
<keyword evidence="8 10" id="KW-0472">Membrane</keyword>
<dbReference type="PROSITE" id="PS01327">
    <property type="entry name" value="MSCL"/>
    <property type="match status" value="1"/>
</dbReference>
<dbReference type="EMBL" id="LBBT01000242">
    <property type="protein sequence ID" value="KKY00765.1"/>
    <property type="molecule type" value="Genomic_DNA"/>
</dbReference>
<dbReference type="Pfam" id="PF01741">
    <property type="entry name" value="MscL"/>
    <property type="match status" value="1"/>
</dbReference>
<gene>
    <name evidence="10" type="primary">mscL</name>
    <name evidence="11" type="ORF">VN21_12295</name>
</gene>
<dbReference type="HAMAP" id="MF_00115">
    <property type="entry name" value="MscL"/>
    <property type="match status" value="1"/>
</dbReference>
<evidence type="ECO:0000256" key="5">
    <source>
        <dbReference type="ARBA" id="ARBA00022692"/>
    </source>
</evidence>
<dbReference type="InterPro" id="IPR036019">
    <property type="entry name" value="MscL_channel"/>
</dbReference>